<evidence type="ECO:0000313" key="4">
    <source>
        <dbReference type="Proteomes" id="UP000681075"/>
    </source>
</evidence>
<dbReference type="PROSITE" id="PS50005">
    <property type="entry name" value="TPR"/>
    <property type="match status" value="1"/>
</dbReference>
<protein>
    <recommendedName>
        <fullName evidence="5">Tetratricopeptide repeat protein</fullName>
    </recommendedName>
</protein>
<keyword evidence="1" id="KW-0802">TPR repeat</keyword>
<dbReference type="Pfam" id="PF13174">
    <property type="entry name" value="TPR_6"/>
    <property type="match status" value="1"/>
</dbReference>
<dbReference type="Gene3D" id="1.25.40.10">
    <property type="entry name" value="Tetratricopeptide repeat domain"/>
    <property type="match status" value="1"/>
</dbReference>
<accession>A0A8S8XCF8</accession>
<dbReference type="InterPro" id="IPR019734">
    <property type="entry name" value="TPR_rpt"/>
</dbReference>
<name>A0A8S8XCF8_9PROT</name>
<comment type="caution">
    <text evidence="3">The sequence shown here is derived from an EMBL/GenBank/DDBJ whole genome shotgun (WGS) entry which is preliminary data.</text>
</comment>
<organism evidence="3 4">
    <name type="scientific">Roseiterribacter gracilis</name>
    <dbReference type="NCBI Taxonomy" id="2812848"/>
    <lineage>
        <taxon>Bacteria</taxon>
        <taxon>Pseudomonadati</taxon>
        <taxon>Pseudomonadota</taxon>
        <taxon>Alphaproteobacteria</taxon>
        <taxon>Rhodospirillales</taxon>
        <taxon>Roseiterribacteraceae</taxon>
        <taxon>Roseiterribacter</taxon>
    </lineage>
</organism>
<evidence type="ECO:0000313" key="3">
    <source>
        <dbReference type="EMBL" id="GIL39541.1"/>
    </source>
</evidence>
<dbReference type="Proteomes" id="UP000681075">
    <property type="component" value="Unassembled WGS sequence"/>
</dbReference>
<dbReference type="Pfam" id="PF14559">
    <property type="entry name" value="TPR_19"/>
    <property type="match status" value="1"/>
</dbReference>
<reference evidence="3" key="1">
    <citation type="submission" date="2021-02" db="EMBL/GenBank/DDBJ databases">
        <title>Genome sequence of Rhodospirillales sp. strain TMPK1 isolated from soil.</title>
        <authorList>
            <person name="Nakai R."/>
            <person name="Kusada H."/>
            <person name="Tamaki H."/>
        </authorList>
    </citation>
    <scope>NUCLEOTIDE SEQUENCE</scope>
    <source>
        <strain evidence="3">TMPK1</strain>
    </source>
</reference>
<evidence type="ECO:0000256" key="2">
    <source>
        <dbReference type="SAM" id="SignalP"/>
    </source>
</evidence>
<proteinExistence type="predicted"/>
<feature type="chain" id="PRO_5035915419" description="Tetratricopeptide repeat protein" evidence="2">
    <location>
        <begin position="20"/>
        <end position="147"/>
    </location>
</feature>
<dbReference type="RefSeq" id="WP_420242644.1">
    <property type="nucleotide sequence ID" value="NZ_BOPV01000001.1"/>
</dbReference>
<evidence type="ECO:0000256" key="1">
    <source>
        <dbReference type="PROSITE-ProRule" id="PRU00339"/>
    </source>
</evidence>
<sequence length="147" mass="15928">MYKFLAIAAAAMLSTSALAAGTTTTGSGEPGSDAKFQAAVSAIKAKQFESAIPLLQEVQTRFPNSADVNNYLGYTHRKVGKPNIALGFYQAALKINPNHRGAHEYLGELYVEQKDLPKAKEQLAALEKICGKCEESEDLKRHIDKGM</sequence>
<dbReference type="SMART" id="SM00028">
    <property type="entry name" value="TPR"/>
    <property type="match status" value="3"/>
</dbReference>
<dbReference type="InterPro" id="IPR011990">
    <property type="entry name" value="TPR-like_helical_dom_sf"/>
</dbReference>
<keyword evidence="4" id="KW-1185">Reference proteome</keyword>
<dbReference type="AlphaFoldDB" id="A0A8S8XCF8"/>
<evidence type="ECO:0008006" key="5">
    <source>
        <dbReference type="Google" id="ProtNLM"/>
    </source>
</evidence>
<dbReference type="EMBL" id="BOPV01000001">
    <property type="protein sequence ID" value="GIL39541.1"/>
    <property type="molecule type" value="Genomic_DNA"/>
</dbReference>
<feature type="signal peptide" evidence="2">
    <location>
        <begin position="1"/>
        <end position="19"/>
    </location>
</feature>
<dbReference type="SUPFAM" id="SSF48452">
    <property type="entry name" value="TPR-like"/>
    <property type="match status" value="1"/>
</dbReference>
<gene>
    <name evidence="3" type="ORF">TMPK1_17780</name>
</gene>
<feature type="repeat" description="TPR" evidence="1">
    <location>
        <begin position="66"/>
        <end position="99"/>
    </location>
</feature>
<keyword evidence="2" id="KW-0732">Signal</keyword>